<dbReference type="SUPFAM" id="SSF56059">
    <property type="entry name" value="Glutathione synthetase ATP-binding domain-like"/>
    <property type="match status" value="1"/>
</dbReference>
<dbReference type="InterPro" id="IPR013815">
    <property type="entry name" value="ATP_grasp_subdomain_1"/>
</dbReference>
<keyword evidence="1" id="KW-0436">Ligase</keyword>
<dbReference type="InterPro" id="IPR052032">
    <property type="entry name" value="ATP-dep_AA_Ligase"/>
</dbReference>
<feature type="domain" description="ATP-grasp" evidence="5">
    <location>
        <begin position="118"/>
        <end position="317"/>
    </location>
</feature>
<dbReference type="GO" id="GO:0005524">
    <property type="term" value="F:ATP binding"/>
    <property type="evidence" value="ECO:0007669"/>
    <property type="project" value="UniProtKB-UniRule"/>
</dbReference>
<dbReference type="EMBL" id="CP017248">
    <property type="protein sequence ID" value="AOR32338.1"/>
    <property type="molecule type" value="Genomic_DNA"/>
</dbReference>
<evidence type="ECO:0000313" key="7">
    <source>
        <dbReference type="Proteomes" id="UP000094960"/>
    </source>
</evidence>
<protein>
    <recommendedName>
        <fullName evidence="5">ATP-grasp domain-containing protein</fullName>
    </recommendedName>
</protein>
<reference evidence="7" key="1">
    <citation type="submission" date="2016-09" db="EMBL/GenBank/DDBJ databases">
        <title>Streptomyces puniciscabiei strain:TW1S1 Genome sequencing and assembly.</title>
        <authorList>
            <person name="Kim M.-K."/>
            <person name="Kim S.B."/>
        </authorList>
    </citation>
    <scope>NUCLEOTIDE SEQUENCE [LARGE SCALE GENOMIC DNA]</scope>
    <source>
        <strain evidence="7">TW1S1</strain>
    </source>
</reference>
<dbReference type="GO" id="GO:0046872">
    <property type="term" value="F:metal ion binding"/>
    <property type="evidence" value="ECO:0007669"/>
    <property type="project" value="InterPro"/>
</dbReference>
<dbReference type="KEGG" id="spun:BFF78_15795"/>
<dbReference type="Gene3D" id="3.30.1490.20">
    <property type="entry name" value="ATP-grasp fold, A domain"/>
    <property type="match status" value="1"/>
</dbReference>
<evidence type="ECO:0000256" key="1">
    <source>
        <dbReference type="ARBA" id="ARBA00022598"/>
    </source>
</evidence>
<accession>A0A1D7Y9M2</accession>
<dbReference type="Proteomes" id="UP000094960">
    <property type="component" value="Chromosome"/>
</dbReference>
<dbReference type="Pfam" id="PF13535">
    <property type="entry name" value="ATP-grasp_4"/>
    <property type="match status" value="1"/>
</dbReference>
<evidence type="ECO:0000313" key="6">
    <source>
        <dbReference type="EMBL" id="AOR32338.1"/>
    </source>
</evidence>
<dbReference type="PROSITE" id="PS50975">
    <property type="entry name" value="ATP_GRASP"/>
    <property type="match status" value="1"/>
</dbReference>
<evidence type="ECO:0000256" key="4">
    <source>
        <dbReference type="PROSITE-ProRule" id="PRU00409"/>
    </source>
</evidence>
<dbReference type="PANTHER" id="PTHR43585:SF2">
    <property type="entry name" value="ATP-GRASP ENZYME FSQD"/>
    <property type="match status" value="1"/>
</dbReference>
<evidence type="ECO:0000256" key="2">
    <source>
        <dbReference type="ARBA" id="ARBA00022741"/>
    </source>
</evidence>
<dbReference type="GO" id="GO:0016874">
    <property type="term" value="F:ligase activity"/>
    <property type="evidence" value="ECO:0007669"/>
    <property type="project" value="UniProtKB-KW"/>
</dbReference>
<organism evidence="6 7">
    <name type="scientific">Streptomyces fodineus</name>
    <dbReference type="NCBI Taxonomy" id="1904616"/>
    <lineage>
        <taxon>Bacteria</taxon>
        <taxon>Bacillati</taxon>
        <taxon>Actinomycetota</taxon>
        <taxon>Actinomycetes</taxon>
        <taxon>Kitasatosporales</taxon>
        <taxon>Streptomycetaceae</taxon>
        <taxon>Streptomyces</taxon>
    </lineage>
</organism>
<gene>
    <name evidence="6" type="ORF">BFF78_15795</name>
</gene>
<dbReference type="Gene3D" id="3.30.470.20">
    <property type="entry name" value="ATP-grasp fold, B domain"/>
    <property type="match status" value="1"/>
</dbReference>
<keyword evidence="7" id="KW-1185">Reference proteome</keyword>
<proteinExistence type="predicted"/>
<keyword evidence="2 4" id="KW-0547">Nucleotide-binding</keyword>
<sequence length="420" mass="44401">MDVPGRVAAGNEPLLILVSPMGETTRGYLLQSVAKEYRLWLFKEEEPTWERPYVVGHTVVDTLDARALTEAARQVPADGILCWDETRILPSALLAEALGLPAMPSGAVRTCRDKHATRRALTAAGASPVASASARDLAEARAAARDIGYPVVVKPRALVGSNGTTFVTDEDHLARVFDSVATRSMPEVRERFAAPVVVEEYLDGPEISVDSLCWDGVVTPLFVARKHLGYPPYFEEVGHTVDAADPLLTDPELGAALTAVHAAVGLGRAWTHTEWRLTRGGPRLVEINARSGGDLIPYLGRLVTGVDAGLVAASLALGVRPSAQVRPQGAAAVRFLYPERDVVAEAVRVDEARLPAAVDRVDVLAAPGQSLRLPPRAHVTGRYALVVVTAATAEGCAEALDAAAAAVTLVPARDLPGAAG</sequence>
<evidence type="ECO:0000256" key="3">
    <source>
        <dbReference type="ARBA" id="ARBA00022840"/>
    </source>
</evidence>
<dbReference type="SMART" id="SM01209">
    <property type="entry name" value="GARS_A"/>
    <property type="match status" value="1"/>
</dbReference>
<dbReference type="AlphaFoldDB" id="A0A1D7Y9M2"/>
<dbReference type="InterPro" id="IPR011761">
    <property type="entry name" value="ATP-grasp"/>
</dbReference>
<evidence type="ECO:0000259" key="5">
    <source>
        <dbReference type="PROSITE" id="PS50975"/>
    </source>
</evidence>
<dbReference type="PANTHER" id="PTHR43585">
    <property type="entry name" value="FUMIPYRROLE BIOSYNTHESIS PROTEIN C"/>
    <property type="match status" value="1"/>
</dbReference>
<dbReference type="Gene3D" id="3.40.50.20">
    <property type="match status" value="1"/>
</dbReference>
<name>A0A1D7Y9M2_9ACTN</name>
<keyword evidence="3 4" id="KW-0067">ATP-binding</keyword>